<dbReference type="EMBL" id="UINC01082482">
    <property type="protein sequence ID" value="SVC27288.1"/>
    <property type="molecule type" value="Genomic_DNA"/>
</dbReference>
<keyword evidence="7" id="KW-0239">DNA-directed DNA polymerase</keyword>
<dbReference type="Pfam" id="PF02767">
    <property type="entry name" value="DNA_pol3_beta_2"/>
    <property type="match status" value="1"/>
</dbReference>
<evidence type="ECO:0000256" key="1">
    <source>
        <dbReference type="ARBA" id="ARBA00004496"/>
    </source>
</evidence>
<dbReference type="SMART" id="SM00480">
    <property type="entry name" value="POL3Bc"/>
    <property type="match status" value="1"/>
</dbReference>
<evidence type="ECO:0000256" key="2">
    <source>
        <dbReference type="ARBA" id="ARBA00010752"/>
    </source>
</evidence>
<evidence type="ECO:0000256" key="4">
    <source>
        <dbReference type="ARBA" id="ARBA00022679"/>
    </source>
</evidence>
<accession>A0A382KRY1</accession>
<evidence type="ECO:0008006" key="12">
    <source>
        <dbReference type="Google" id="ProtNLM"/>
    </source>
</evidence>
<dbReference type="InterPro" id="IPR022634">
    <property type="entry name" value="DNA_polIII_beta_N"/>
</dbReference>
<evidence type="ECO:0000259" key="9">
    <source>
        <dbReference type="Pfam" id="PF00712"/>
    </source>
</evidence>
<dbReference type="GO" id="GO:0003677">
    <property type="term" value="F:DNA binding"/>
    <property type="evidence" value="ECO:0007669"/>
    <property type="project" value="UniProtKB-KW"/>
</dbReference>
<dbReference type="Gene3D" id="3.10.150.10">
    <property type="entry name" value="DNA Polymerase III, subunit A, domain 2"/>
    <property type="match status" value="2"/>
</dbReference>
<organism evidence="11">
    <name type="scientific">marine metagenome</name>
    <dbReference type="NCBI Taxonomy" id="408172"/>
    <lineage>
        <taxon>unclassified sequences</taxon>
        <taxon>metagenomes</taxon>
        <taxon>ecological metagenomes</taxon>
    </lineage>
</organism>
<feature type="non-terminal residue" evidence="11">
    <location>
        <position position="247"/>
    </location>
</feature>
<dbReference type="GO" id="GO:0003887">
    <property type="term" value="F:DNA-directed DNA polymerase activity"/>
    <property type="evidence" value="ECO:0007669"/>
    <property type="project" value="UniProtKB-KW"/>
</dbReference>
<protein>
    <recommendedName>
        <fullName evidence="12">DNA polymerase III beta sliding clamp central domain-containing protein</fullName>
    </recommendedName>
</protein>
<keyword evidence="5" id="KW-0548">Nucleotidyltransferase</keyword>
<proteinExistence type="inferred from homology"/>
<dbReference type="Pfam" id="PF00712">
    <property type="entry name" value="DNA_pol3_beta"/>
    <property type="match status" value="1"/>
</dbReference>
<dbReference type="GO" id="GO:0008408">
    <property type="term" value="F:3'-5' exonuclease activity"/>
    <property type="evidence" value="ECO:0007669"/>
    <property type="project" value="InterPro"/>
</dbReference>
<evidence type="ECO:0000256" key="6">
    <source>
        <dbReference type="ARBA" id="ARBA00022705"/>
    </source>
</evidence>
<dbReference type="InterPro" id="IPR022637">
    <property type="entry name" value="DNA_polIII_beta_cen"/>
</dbReference>
<feature type="domain" description="DNA polymerase III beta sliding clamp N-terminal" evidence="9">
    <location>
        <begin position="1"/>
        <end position="116"/>
    </location>
</feature>
<evidence type="ECO:0000256" key="5">
    <source>
        <dbReference type="ARBA" id="ARBA00022695"/>
    </source>
</evidence>
<keyword evidence="8" id="KW-0238">DNA-binding</keyword>
<gene>
    <name evidence="11" type="ORF">METZ01_LOCUS280142</name>
</gene>
<dbReference type="AlphaFoldDB" id="A0A382KRY1"/>
<evidence type="ECO:0000256" key="8">
    <source>
        <dbReference type="ARBA" id="ARBA00023125"/>
    </source>
</evidence>
<dbReference type="PANTHER" id="PTHR30478:SF0">
    <property type="entry name" value="BETA SLIDING CLAMP"/>
    <property type="match status" value="1"/>
</dbReference>
<feature type="domain" description="DNA polymerase III beta sliding clamp central" evidence="10">
    <location>
        <begin position="129"/>
        <end position="242"/>
    </location>
</feature>
<comment type="similarity">
    <text evidence="2">Belongs to the beta sliding clamp family.</text>
</comment>
<evidence type="ECO:0000256" key="7">
    <source>
        <dbReference type="ARBA" id="ARBA00022932"/>
    </source>
</evidence>
<keyword evidence="4" id="KW-0808">Transferase</keyword>
<dbReference type="GO" id="GO:0006271">
    <property type="term" value="P:DNA strand elongation involved in DNA replication"/>
    <property type="evidence" value="ECO:0007669"/>
    <property type="project" value="TreeGrafter"/>
</dbReference>
<dbReference type="GO" id="GO:0009360">
    <property type="term" value="C:DNA polymerase III complex"/>
    <property type="evidence" value="ECO:0007669"/>
    <property type="project" value="InterPro"/>
</dbReference>
<reference evidence="11" key="1">
    <citation type="submission" date="2018-05" db="EMBL/GenBank/DDBJ databases">
        <authorList>
            <person name="Lanie J.A."/>
            <person name="Ng W.-L."/>
            <person name="Kazmierczak K.M."/>
            <person name="Andrzejewski T.M."/>
            <person name="Davidsen T.M."/>
            <person name="Wayne K.J."/>
            <person name="Tettelin H."/>
            <person name="Glass J.I."/>
            <person name="Rusch D."/>
            <person name="Podicherti R."/>
            <person name="Tsui H.-C.T."/>
            <person name="Winkler M.E."/>
        </authorList>
    </citation>
    <scope>NUCLEOTIDE SEQUENCE</scope>
</reference>
<dbReference type="PANTHER" id="PTHR30478">
    <property type="entry name" value="DNA POLYMERASE III SUBUNIT BETA"/>
    <property type="match status" value="1"/>
</dbReference>
<keyword evidence="6" id="KW-0235">DNA replication</keyword>
<evidence type="ECO:0000259" key="10">
    <source>
        <dbReference type="Pfam" id="PF02767"/>
    </source>
</evidence>
<dbReference type="GO" id="GO:0005737">
    <property type="term" value="C:cytoplasm"/>
    <property type="evidence" value="ECO:0007669"/>
    <property type="project" value="UniProtKB-SubCell"/>
</dbReference>
<dbReference type="SUPFAM" id="SSF55979">
    <property type="entry name" value="DNA clamp"/>
    <property type="match status" value="2"/>
</dbReference>
<comment type="subcellular location">
    <subcellularLocation>
        <location evidence="1">Cytoplasm</location>
    </subcellularLocation>
</comment>
<dbReference type="NCBIfam" id="TIGR00663">
    <property type="entry name" value="dnan"/>
    <property type="match status" value="1"/>
</dbReference>
<name>A0A382KRY1_9ZZZZ</name>
<dbReference type="CDD" id="cd00140">
    <property type="entry name" value="beta_clamp"/>
    <property type="match status" value="1"/>
</dbReference>
<sequence length="247" mass="27224">MKFTLDKNALLKNLQLLSKAIPSRSTLPIISSALFTVKDEILSMRATDLEISINLKYKIEGGEDGCVAIPLGKLLEITSAMPEKNIDFSVSDIGKMNISCNSGRYTIMGQPSEEFPSEQVVENSKRLQISSGELKDIINNTSYAASKDDLKPVLQGVLFQIQNDGIVSVATDGHRLVKLEKKKLHSIDYIGNVVVPIKFLVLLTTQLTSDGDVSMLIGDNHIQVQLEETTITTRIIKDPYPDYEGVI</sequence>
<dbReference type="InterPro" id="IPR001001">
    <property type="entry name" value="DNA_polIII_beta"/>
</dbReference>
<evidence type="ECO:0000313" key="11">
    <source>
        <dbReference type="EMBL" id="SVC27288.1"/>
    </source>
</evidence>
<keyword evidence="3" id="KW-0963">Cytoplasm</keyword>
<dbReference type="InterPro" id="IPR046938">
    <property type="entry name" value="DNA_clamp_sf"/>
</dbReference>
<evidence type="ECO:0000256" key="3">
    <source>
        <dbReference type="ARBA" id="ARBA00022490"/>
    </source>
</evidence>